<evidence type="ECO:0000256" key="2">
    <source>
        <dbReference type="SAM" id="Phobius"/>
    </source>
</evidence>
<dbReference type="AlphaFoldDB" id="A0A9Q1BGW6"/>
<organism evidence="4 5">
    <name type="scientific">Holothuria leucospilota</name>
    <name type="common">Black long sea cucumber</name>
    <name type="synonym">Mertensiothuria leucospilota</name>
    <dbReference type="NCBI Taxonomy" id="206669"/>
    <lineage>
        <taxon>Eukaryota</taxon>
        <taxon>Metazoa</taxon>
        <taxon>Echinodermata</taxon>
        <taxon>Eleutherozoa</taxon>
        <taxon>Echinozoa</taxon>
        <taxon>Holothuroidea</taxon>
        <taxon>Aspidochirotacea</taxon>
        <taxon>Aspidochirotida</taxon>
        <taxon>Holothuriidae</taxon>
        <taxon>Holothuria</taxon>
    </lineage>
</organism>
<keyword evidence="5" id="KW-1185">Reference proteome</keyword>
<keyword evidence="2" id="KW-0472">Membrane</keyword>
<dbReference type="SUPFAM" id="SSF52540">
    <property type="entry name" value="P-loop containing nucleoside triphosphate hydrolases"/>
    <property type="match status" value="1"/>
</dbReference>
<keyword evidence="2" id="KW-1133">Transmembrane helix</keyword>
<gene>
    <name evidence="4" type="ORF">HOLleu_36819</name>
</gene>
<dbReference type="OrthoDB" id="6149244at2759"/>
<evidence type="ECO:0000313" key="4">
    <source>
        <dbReference type="EMBL" id="KAJ8024167.1"/>
    </source>
</evidence>
<name>A0A9Q1BGW6_HOLLE</name>
<accession>A0A9Q1BGW6</accession>
<evidence type="ECO:0000259" key="3">
    <source>
        <dbReference type="Pfam" id="PF00685"/>
    </source>
</evidence>
<dbReference type="InterPro" id="IPR052654">
    <property type="entry name" value="CS_Sulfotransferase"/>
</dbReference>
<comment type="caution">
    <text evidence="4">The sequence shown here is derived from an EMBL/GenBank/DDBJ whole genome shotgun (WGS) entry which is preliminary data.</text>
</comment>
<feature type="region of interest" description="Disordered" evidence="1">
    <location>
        <begin position="126"/>
        <end position="158"/>
    </location>
</feature>
<feature type="transmembrane region" description="Helical" evidence="2">
    <location>
        <begin position="7"/>
        <end position="25"/>
    </location>
</feature>
<dbReference type="GO" id="GO:0050659">
    <property type="term" value="F:N-acetylgalactosamine 4-sulfate 6-O-sulfotransferase activity"/>
    <property type="evidence" value="ECO:0007669"/>
    <property type="project" value="TreeGrafter"/>
</dbReference>
<evidence type="ECO:0000313" key="5">
    <source>
        <dbReference type="Proteomes" id="UP001152320"/>
    </source>
</evidence>
<evidence type="ECO:0000256" key="1">
    <source>
        <dbReference type="SAM" id="MobiDB-lite"/>
    </source>
</evidence>
<dbReference type="PANTHER" id="PTHR15723:SF0">
    <property type="entry name" value="CARBOHYDRATE SULFOTRANSFERASE 15"/>
    <property type="match status" value="1"/>
</dbReference>
<feature type="compositionally biased region" description="Acidic residues" evidence="1">
    <location>
        <begin position="77"/>
        <end position="93"/>
    </location>
</feature>
<reference evidence="4" key="1">
    <citation type="submission" date="2021-10" db="EMBL/GenBank/DDBJ databases">
        <title>Tropical sea cucumber genome reveals ecological adaptation and Cuvierian tubules defense mechanism.</title>
        <authorList>
            <person name="Chen T."/>
        </authorList>
    </citation>
    <scope>NUCLEOTIDE SEQUENCE</scope>
    <source>
        <strain evidence="4">Nanhai2018</strain>
        <tissue evidence="4">Muscle</tissue>
    </source>
</reference>
<feature type="domain" description="Sulfotransferase" evidence="3">
    <location>
        <begin position="243"/>
        <end position="484"/>
    </location>
</feature>
<dbReference type="PANTHER" id="PTHR15723">
    <property type="entry name" value="CARBOHYDRATE SULFOTRANSFERASE 15"/>
    <property type="match status" value="1"/>
</dbReference>
<dbReference type="EMBL" id="JAIZAY010000019">
    <property type="protein sequence ID" value="KAJ8024167.1"/>
    <property type="molecule type" value="Genomic_DNA"/>
</dbReference>
<dbReference type="Gene3D" id="3.40.50.300">
    <property type="entry name" value="P-loop containing nucleotide triphosphate hydrolases"/>
    <property type="match status" value="1"/>
</dbReference>
<feature type="region of interest" description="Disordered" evidence="1">
    <location>
        <begin position="77"/>
        <end position="109"/>
    </location>
</feature>
<protein>
    <submittedName>
        <fullName evidence="4">Carbohydrate sulfotransferase 15</fullName>
    </submittedName>
</protein>
<dbReference type="GO" id="GO:0019319">
    <property type="term" value="P:hexose biosynthetic process"/>
    <property type="evidence" value="ECO:0007669"/>
    <property type="project" value="TreeGrafter"/>
</dbReference>
<dbReference type="InterPro" id="IPR000863">
    <property type="entry name" value="Sulfotransferase_dom"/>
</dbReference>
<dbReference type="InterPro" id="IPR027417">
    <property type="entry name" value="P-loop_NTPase"/>
</dbReference>
<dbReference type="Proteomes" id="UP001152320">
    <property type="component" value="Chromosome 19"/>
</dbReference>
<dbReference type="Pfam" id="PF00685">
    <property type="entry name" value="Sulfotransfer_1"/>
    <property type="match status" value="1"/>
</dbReference>
<proteinExistence type="predicted"/>
<keyword evidence="2" id="KW-0812">Transmembrane</keyword>
<sequence length="528" mass="60507">MNKATSVTVIVLVSFVLIFCFGYFLESGAARHLYSTSFAHYRAVENAPFVAGSRYTARGANELYRLDAVVSGDEEALVGEDDGYNADREEDDYSQYSDESPPINRETPLDSLEARVKEWKTVHSSNLSSLPLGHGPAAQKSPIKGQKYLPGPERNSLSVQQKLDARRRENDGSAKYGALYRESANNVFIKKPASRNWRSLPKEFYQLAPFIFDTVPKEFLPEFKNPCWYSPKKQLLCLPYFYLLGFPKCGTTDLWDKINNHPQVARTRVKETHFWRDRKTGSSTAFYKYLSNALFLSHRLLSGDTGAVYCDGSATTIITHSRFVKYFANVTDMYTNVDIIKELTPKAKMIIAIREPVERLYSGYLYHPIKERRSARAFHSEAQKYISDFNKCLERDSQLKCVFEKRPENGRSQVCSQLPLLRLKAGIYAPHIKAWVDGFGFNQVMVIRLEDWKVNCPSILPKIFEFLGLKPLESSTVVNLCTRRVKNQSKRYSVGPMLSETRSLLEQFYAPFNEQLFKLLNYSTYVYS</sequence>